<keyword evidence="1" id="KW-0732">Signal</keyword>
<sequence length="238" mass="27174">MKVLFSLFMMSNLLFAVSLSPLIQTLDSKRTRNVIFKITNPSKEPVASTFSILKVLSTVKNKEEREETKMVEAYPTKFVLDAGETKSIRVRYMGQKLPETEEVYRVIAKELDIDVSDNENNENKGKINAQIKMRFSYEGLLFVKEENSKPKLKINSINKSMNEVTLIISNSGTASVVPNPKDYHFLISTGKNEYKLTLEDLKEAEFRRVLAGKTNTFHLKNITSVPVDKIVSMRLEKK</sequence>
<feature type="domain" description="Pili assembly chaperone N-terminal" evidence="2">
    <location>
        <begin position="30"/>
        <end position="133"/>
    </location>
</feature>
<evidence type="ECO:0000259" key="2">
    <source>
        <dbReference type="Pfam" id="PF00345"/>
    </source>
</evidence>
<feature type="signal peptide" evidence="1">
    <location>
        <begin position="1"/>
        <end position="16"/>
    </location>
</feature>
<evidence type="ECO:0000256" key="1">
    <source>
        <dbReference type="SAM" id="SignalP"/>
    </source>
</evidence>
<name>A0A6S6S851_9BACT</name>
<dbReference type="InterPro" id="IPR016147">
    <property type="entry name" value="Pili_assmbl_chaperone_N"/>
</dbReference>
<dbReference type="AlphaFoldDB" id="A0A6S6S851"/>
<dbReference type="InterPro" id="IPR008962">
    <property type="entry name" value="PapD-like_sf"/>
</dbReference>
<dbReference type="Gene3D" id="2.60.40.10">
    <property type="entry name" value="Immunoglobulins"/>
    <property type="match status" value="1"/>
</dbReference>
<dbReference type="GO" id="GO:0030288">
    <property type="term" value="C:outer membrane-bounded periplasmic space"/>
    <property type="evidence" value="ECO:0007669"/>
    <property type="project" value="InterPro"/>
</dbReference>
<gene>
    <name evidence="3" type="ORF">HELGO_WM2326</name>
</gene>
<dbReference type="Pfam" id="PF00345">
    <property type="entry name" value="PapD_N"/>
    <property type="match status" value="1"/>
</dbReference>
<dbReference type="EMBL" id="CACVAP010000011">
    <property type="protein sequence ID" value="CAA6798843.1"/>
    <property type="molecule type" value="Genomic_DNA"/>
</dbReference>
<feature type="chain" id="PRO_5027878841" evidence="1">
    <location>
        <begin position="17"/>
        <end position="238"/>
    </location>
</feature>
<dbReference type="InterPro" id="IPR050643">
    <property type="entry name" value="Periplasmic_pilus_chap"/>
</dbReference>
<evidence type="ECO:0000313" key="3">
    <source>
        <dbReference type="EMBL" id="CAA6798843.1"/>
    </source>
</evidence>
<dbReference type="PANTHER" id="PTHR30251:SF4">
    <property type="entry name" value="SLR1668 PROTEIN"/>
    <property type="match status" value="1"/>
</dbReference>
<dbReference type="SUPFAM" id="SSF49354">
    <property type="entry name" value="PapD-like"/>
    <property type="match status" value="1"/>
</dbReference>
<dbReference type="InterPro" id="IPR013783">
    <property type="entry name" value="Ig-like_fold"/>
</dbReference>
<reference evidence="3" key="1">
    <citation type="submission" date="2020-01" db="EMBL/GenBank/DDBJ databases">
        <authorList>
            <person name="Meier V. D."/>
            <person name="Meier V D."/>
        </authorList>
    </citation>
    <scope>NUCLEOTIDE SEQUENCE</scope>
    <source>
        <strain evidence="3">HLG_WM_MAG_06</strain>
    </source>
</reference>
<dbReference type="PANTHER" id="PTHR30251">
    <property type="entry name" value="PILUS ASSEMBLY CHAPERONE"/>
    <property type="match status" value="1"/>
</dbReference>
<accession>A0A6S6S851</accession>
<protein>
    <submittedName>
        <fullName evidence="3">Sigma-fimbriae chaperone protein</fullName>
    </submittedName>
</protein>
<organism evidence="3">
    <name type="scientific">uncultured Sulfurovum sp</name>
    <dbReference type="NCBI Taxonomy" id="269237"/>
    <lineage>
        <taxon>Bacteria</taxon>
        <taxon>Pseudomonadati</taxon>
        <taxon>Campylobacterota</taxon>
        <taxon>Epsilonproteobacteria</taxon>
        <taxon>Campylobacterales</taxon>
        <taxon>Sulfurovaceae</taxon>
        <taxon>Sulfurovum</taxon>
        <taxon>environmental samples</taxon>
    </lineage>
</organism>
<proteinExistence type="predicted"/>
<dbReference type="GO" id="GO:0071555">
    <property type="term" value="P:cell wall organization"/>
    <property type="evidence" value="ECO:0007669"/>
    <property type="project" value="InterPro"/>
</dbReference>